<feature type="compositionally biased region" description="Basic and acidic residues" evidence="1">
    <location>
        <begin position="230"/>
        <end position="250"/>
    </location>
</feature>
<dbReference type="PANTHER" id="PTHR38323:SF1">
    <property type="entry name" value="PROTEIN HEATR9"/>
    <property type="match status" value="1"/>
</dbReference>
<proteinExistence type="predicted"/>
<sequence>MMLTLSGGQKSLQWNYQDHILKMNIQQNMFAKSRGVESKVQHRSDLLMNDQMQLVHDVQTNLSNALQQLEKEKDPLHIQQLRLSVAELQAQSQKYILALKVMDKINTELIYARVELQEAIQQGHDNVNLSRKRVIWLEDKMGELCGKRKLKGIEDISDSKAMKEETKQNNHLKLSSESQPSKDEHQFHEIKDHNEQDLVENTDSVTTIVETNLVTTDGKGTLNLQITAENKTEECESPTHEDNESFENEDFRDCLATPRSNNKKTYLTEVEGQTEEYNRETNKSSLSSGTESEWKVSSNTEERHRDLASEYWQSEHHRFEYSQFANQFLEADPLSYHQVGLAVPGSFIQKEDLASVFQELPWRSRRKESEIKDVHRVALDKLAARIHGLYYKVYDAAQLSVRSWHKRQDKENKKDYGSLAPLKIKPKDQLSNEVTLYEHKTIKGKDKIYSKTLLPPTILPITRTSWNKEFPRFASSFCKPDPESRTMTERIVDQRNLIEETKIVLYKDKSKRPLPGAANLEKKFQKMIESEAGTNTKTSGKKLRTSFKAAVAVTKLHSAATNNWNQIKPESRGKQYSGLRWERVKTIVHVHLQSPRVEERIDGARQLGALRCGDTMVTYALKERIENDTEDRVRYEAAKALVLIGCWDEEVLACVLKYLVLGNMEIRSDLIQTIANGKNVQFVNKNMPLVIELAKVLSHFCQNPDPDDIIAFQAAVCLGQLCVKDIHAQDRLVKTLEESPDTHIKAKALEILVKQLHFTDDNVVQHIEDMLRDSPVWSFRALACNLLISLGPNHECVIKHNEKIYQLLERRLWDDPSMEVRLTAAKSLTALGMFTRACDNVVLKLEDLEEEKRAQAAIAVGTLGLKNEKVIRLLLEMLELDSSDYIRLMIIRTFRILKLMDRRVIRSLRDRERLEGAIGRECGKALKVLDQTSALVA</sequence>
<gene>
    <name evidence="2" type="primary">106070465</name>
</gene>
<dbReference type="InterPro" id="IPR016024">
    <property type="entry name" value="ARM-type_fold"/>
</dbReference>
<protein>
    <recommendedName>
        <fullName evidence="4">HEAT repeat-containing protein 4</fullName>
    </recommendedName>
</protein>
<dbReference type="SUPFAM" id="SSF48371">
    <property type="entry name" value="ARM repeat"/>
    <property type="match status" value="1"/>
</dbReference>
<feature type="compositionally biased region" description="Polar residues" evidence="1">
    <location>
        <begin position="283"/>
        <end position="299"/>
    </location>
</feature>
<dbReference type="EnsemblMetazoa" id="BGLB033347-RC">
    <property type="protein sequence ID" value="BGLB033347-PC"/>
    <property type="gene ID" value="BGLB033347"/>
</dbReference>
<feature type="compositionally biased region" description="Basic and acidic residues" evidence="1">
    <location>
        <begin position="180"/>
        <end position="196"/>
    </location>
</feature>
<dbReference type="OrthoDB" id="10031548at2759"/>
<evidence type="ECO:0008006" key="4">
    <source>
        <dbReference type="Google" id="ProtNLM"/>
    </source>
</evidence>
<feature type="region of interest" description="Disordered" evidence="1">
    <location>
        <begin position="271"/>
        <end position="301"/>
    </location>
</feature>
<dbReference type="KEGG" id="bgt:106070465"/>
<feature type="region of interest" description="Disordered" evidence="1">
    <location>
        <begin position="163"/>
        <end position="202"/>
    </location>
</feature>
<feature type="region of interest" description="Disordered" evidence="1">
    <location>
        <begin position="229"/>
        <end position="250"/>
    </location>
</feature>
<reference evidence="2" key="1">
    <citation type="submission" date="2020-05" db="UniProtKB">
        <authorList>
            <consortium name="EnsemblMetazoa"/>
        </authorList>
    </citation>
    <scope>IDENTIFICATION</scope>
    <source>
        <strain evidence="2">BB02</strain>
    </source>
</reference>
<evidence type="ECO:0000313" key="3">
    <source>
        <dbReference type="Proteomes" id="UP000076420"/>
    </source>
</evidence>
<dbReference type="VEuPathDB" id="VectorBase:BGLB033347"/>
<dbReference type="PANTHER" id="PTHR38323">
    <property type="entry name" value="PROTEIN HEATR9"/>
    <property type="match status" value="1"/>
</dbReference>
<organism evidence="2 3">
    <name type="scientific">Biomphalaria glabrata</name>
    <name type="common">Bloodfluke planorb</name>
    <name type="synonym">Freshwater snail</name>
    <dbReference type="NCBI Taxonomy" id="6526"/>
    <lineage>
        <taxon>Eukaryota</taxon>
        <taxon>Metazoa</taxon>
        <taxon>Spiralia</taxon>
        <taxon>Lophotrochozoa</taxon>
        <taxon>Mollusca</taxon>
        <taxon>Gastropoda</taxon>
        <taxon>Heterobranchia</taxon>
        <taxon>Euthyneura</taxon>
        <taxon>Panpulmonata</taxon>
        <taxon>Hygrophila</taxon>
        <taxon>Lymnaeoidea</taxon>
        <taxon>Planorbidae</taxon>
        <taxon>Biomphalaria</taxon>
    </lineage>
</organism>
<evidence type="ECO:0000256" key="1">
    <source>
        <dbReference type="SAM" id="MobiDB-lite"/>
    </source>
</evidence>
<dbReference type="Proteomes" id="UP000076420">
    <property type="component" value="Unassembled WGS sequence"/>
</dbReference>
<dbReference type="AlphaFoldDB" id="A0A2C9LPG6"/>
<feature type="compositionally biased region" description="Polar residues" evidence="1">
    <location>
        <begin position="169"/>
        <end position="179"/>
    </location>
</feature>
<dbReference type="InterPro" id="IPR052873">
    <property type="entry name" value="HEATR9"/>
</dbReference>
<dbReference type="InterPro" id="IPR011989">
    <property type="entry name" value="ARM-like"/>
</dbReference>
<name>A0A2C9LPG6_BIOGL</name>
<dbReference type="Gene3D" id="1.25.10.10">
    <property type="entry name" value="Leucine-rich Repeat Variant"/>
    <property type="match status" value="2"/>
</dbReference>
<dbReference type="VEuPathDB" id="VectorBase:BGLAX_029874"/>
<dbReference type="STRING" id="6526.A0A2C9LPG6"/>
<evidence type="ECO:0000313" key="2">
    <source>
        <dbReference type="EnsemblMetazoa" id="BGLB033347-PC"/>
    </source>
</evidence>
<accession>A0A2C9LPG6</accession>